<dbReference type="GO" id="GO:0015891">
    <property type="term" value="P:siderophore transport"/>
    <property type="evidence" value="ECO:0007669"/>
    <property type="project" value="InterPro"/>
</dbReference>
<evidence type="ECO:0000256" key="6">
    <source>
        <dbReference type="ARBA" id="ARBA00022692"/>
    </source>
</evidence>
<comment type="subcellular location">
    <subcellularLocation>
        <location evidence="1">Cell inner membrane</location>
        <topology evidence="1">Single-pass membrane protein</topology>
        <orientation evidence="1">Periplasmic side</orientation>
    </subcellularLocation>
</comment>
<dbReference type="InterPro" id="IPR003538">
    <property type="entry name" value="TonB"/>
</dbReference>
<comment type="similarity">
    <text evidence="2">Belongs to the TonB family.</text>
</comment>
<proteinExistence type="inferred from homology"/>
<dbReference type="GO" id="GO:0098797">
    <property type="term" value="C:plasma membrane protein complex"/>
    <property type="evidence" value="ECO:0007669"/>
    <property type="project" value="TreeGrafter"/>
</dbReference>
<reference evidence="12 13" key="1">
    <citation type="submission" date="2018-03" db="EMBL/GenBank/DDBJ databases">
        <title>Genomic Encyclopedia of Archaeal and Bacterial Type Strains, Phase II (KMG-II): from individual species to whole genera.</title>
        <authorList>
            <person name="Goeker M."/>
        </authorList>
    </citation>
    <scope>NUCLEOTIDE SEQUENCE [LARGE SCALE GENOMIC DNA]</scope>
    <source>
        <strain evidence="12 13">DSM 100214</strain>
    </source>
</reference>
<keyword evidence="8 10" id="KW-1133">Transmembrane helix</keyword>
<gene>
    <name evidence="12" type="ORF">CLV62_1109</name>
</gene>
<evidence type="ECO:0000256" key="3">
    <source>
        <dbReference type="ARBA" id="ARBA00022448"/>
    </source>
</evidence>
<dbReference type="InterPro" id="IPR006260">
    <property type="entry name" value="TonB/TolA_C"/>
</dbReference>
<sequence>MARNIQLNSSDWCDIVFAGKNKSYGAYTLRQGSSKRHILAFGVMVLFVGAVAALPSFLEAVKANSSIVKGIDDEFILSTIAKVEEQIPEEKLILQEIAPPKPILKSTIAFTPPAIVSVVDPEKEMKAIGTLLDSPAPISKATIEGSNAPGAVDIADVKEHTAIIEGPVKQDKPFLSVEQMPQFPGGDAELMRFIGSNLKYPTISVENGIEGRVIIRFVIGKDGRVSDVEIVRTLDPACDKEAMRVVKMMPKWVAGMQNGRNVSVYYTLPVLFKLQR</sequence>
<dbReference type="GO" id="GO:0031992">
    <property type="term" value="F:energy transducer activity"/>
    <property type="evidence" value="ECO:0007669"/>
    <property type="project" value="InterPro"/>
</dbReference>
<organism evidence="12 13">
    <name type="scientific">Dysgonomonas alginatilytica</name>
    <dbReference type="NCBI Taxonomy" id="1605892"/>
    <lineage>
        <taxon>Bacteria</taxon>
        <taxon>Pseudomonadati</taxon>
        <taxon>Bacteroidota</taxon>
        <taxon>Bacteroidia</taxon>
        <taxon>Bacteroidales</taxon>
        <taxon>Dysgonomonadaceae</taxon>
        <taxon>Dysgonomonas</taxon>
    </lineage>
</organism>
<dbReference type="EMBL" id="QICL01000010">
    <property type="protein sequence ID" value="PXV64366.1"/>
    <property type="molecule type" value="Genomic_DNA"/>
</dbReference>
<dbReference type="InterPro" id="IPR037682">
    <property type="entry name" value="TonB_C"/>
</dbReference>
<keyword evidence="5" id="KW-0997">Cell inner membrane</keyword>
<evidence type="ECO:0000256" key="7">
    <source>
        <dbReference type="ARBA" id="ARBA00022927"/>
    </source>
</evidence>
<evidence type="ECO:0000313" key="13">
    <source>
        <dbReference type="Proteomes" id="UP000247973"/>
    </source>
</evidence>
<dbReference type="PROSITE" id="PS52015">
    <property type="entry name" value="TONB_CTD"/>
    <property type="match status" value="1"/>
</dbReference>
<keyword evidence="9 10" id="KW-0472">Membrane</keyword>
<evidence type="ECO:0000256" key="10">
    <source>
        <dbReference type="SAM" id="Phobius"/>
    </source>
</evidence>
<evidence type="ECO:0000256" key="4">
    <source>
        <dbReference type="ARBA" id="ARBA00022475"/>
    </source>
</evidence>
<protein>
    <submittedName>
        <fullName evidence="12">Protein TonB</fullName>
    </submittedName>
</protein>
<dbReference type="Proteomes" id="UP000247973">
    <property type="component" value="Unassembled WGS sequence"/>
</dbReference>
<feature type="transmembrane region" description="Helical" evidence="10">
    <location>
        <begin position="38"/>
        <end position="58"/>
    </location>
</feature>
<accession>A0A2V3PQY1</accession>
<keyword evidence="3" id="KW-0813">Transport</keyword>
<dbReference type="NCBIfam" id="TIGR01352">
    <property type="entry name" value="tonB_Cterm"/>
    <property type="match status" value="1"/>
</dbReference>
<evidence type="ECO:0000256" key="8">
    <source>
        <dbReference type="ARBA" id="ARBA00022989"/>
    </source>
</evidence>
<keyword evidence="4" id="KW-1003">Cell membrane</keyword>
<evidence type="ECO:0000256" key="9">
    <source>
        <dbReference type="ARBA" id="ARBA00023136"/>
    </source>
</evidence>
<dbReference type="PANTHER" id="PTHR33446">
    <property type="entry name" value="PROTEIN TONB-RELATED"/>
    <property type="match status" value="1"/>
</dbReference>
<dbReference type="OrthoDB" id="9814002at2"/>
<dbReference type="FunFam" id="3.30.1150.10:FF:000002">
    <property type="entry name" value="Energy transducer TonB"/>
    <property type="match status" value="1"/>
</dbReference>
<dbReference type="SUPFAM" id="SSF74653">
    <property type="entry name" value="TolA/TonB C-terminal domain"/>
    <property type="match status" value="1"/>
</dbReference>
<evidence type="ECO:0000256" key="5">
    <source>
        <dbReference type="ARBA" id="ARBA00022519"/>
    </source>
</evidence>
<dbReference type="GO" id="GO:0055085">
    <property type="term" value="P:transmembrane transport"/>
    <property type="evidence" value="ECO:0007669"/>
    <property type="project" value="InterPro"/>
</dbReference>
<name>A0A2V3PQY1_9BACT</name>
<evidence type="ECO:0000256" key="2">
    <source>
        <dbReference type="ARBA" id="ARBA00006555"/>
    </source>
</evidence>
<dbReference type="InterPro" id="IPR051045">
    <property type="entry name" value="TonB-dependent_transducer"/>
</dbReference>
<dbReference type="Pfam" id="PF03544">
    <property type="entry name" value="TonB_C"/>
    <property type="match status" value="1"/>
</dbReference>
<keyword evidence="6 10" id="KW-0812">Transmembrane</keyword>
<dbReference type="PANTHER" id="PTHR33446:SF2">
    <property type="entry name" value="PROTEIN TONB"/>
    <property type="match status" value="1"/>
</dbReference>
<keyword evidence="7" id="KW-0653">Protein transport</keyword>
<dbReference type="AlphaFoldDB" id="A0A2V3PQY1"/>
<evidence type="ECO:0000256" key="1">
    <source>
        <dbReference type="ARBA" id="ARBA00004383"/>
    </source>
</evidence>
<comment type="caution">
    <text evidence="12">The sequence shown here is derived from an EMBL/GenBank/DDBJ whole genome shotgun (WGS) entry which is preliminary data.</text>
</comment>
<evidence type="ECO:0000313" key="12">
    <source>
        <dbReference type="EMBL" id="PXV64366.1"/>
    </source>
</evidence>
<evidence type="ECO:0000259" key="11">
    <source>
        <dbReference type="PROSITE" id="PS52015"/>
    </source>
</evidence>
<dbReference type="PRINTS" id="PR01374">
    <property type="entry name" value="TONBPROTEIN"/>
</dbReference>
<dbReference type="Gene3D" id="3.30.1150.10">
    <property type="match status" value="1"/>
</dbReference>
<dbReference type="RefSeq" id="WP_110310492.1">
    <property type="nucleotide sequence ID" value="NZ_QICL01000010.1"/>
</dbReference>
<keyword evidence="13" id="KW-1185">Reference proteome</keyword>
<dbReference type="GO" id="GO:0030288">
    <property type="term" value="C:outer membrane-bounded periplasmic space"/>
    <property type="evidence" value="ECO:0007669"/>
    <property type="project" value="InterPro"/>
</dbReference>
<feature type="domain" description="TonB C-terminal" evidence="11">
    <location>
        <begin position="185"/>
        <end position="276"/>
    </location>
</feature>
<dbReference type="GO" id="GO:0015031">
    <property type="term" value="P:protein transport"/>
    <property type="evidence" value="ECO:0007669"/>
    <property type="project" value="UniProtKB-KW"/>
</dbReference>